<feature type="region of interest" description="Disordered" evidence="2">
    <location>
        <begin position="27"/>
        <end position="122"/>
    </location>
</feature>
<dbReference type="OrthoDB" id="6735462at2759"/>
<feature type="coiled-coil region" evidence="1">
    <location>
        <begin position="318"/>
        <end position="345"/>
    </location>
</feature>
<sequence>MNSVVIYCLIFALLKLLFVVPAMCKNHGPPGVKKTEIKNKSIQEDSQENASDVEMQDVRQSKTEMKEKEAARESSDTSRDLQKRPNKATENKKPKPKCKTSKSNTTTKGSASNASQSDAQVDKGKAINELNTKNDTDSSEIDLPIKFDSANKFSLPTDTTTRDQSDQTHAESEMAYNGFLYDVFKKRLNQVFHELYNNVNTPAVTQPPVQIEFENDKPKKRSAVSNCLYEEFKRRLDKFNMEFVEPAKAIKRTSSAIALSTADRANSDNLYEEYKKRLDKLGNELGFIGEKIYDRSGRDAPGMLPVTTSEAKCSKADKVEVQDFYEEYKRKLDELTRELYEESNERLCRTYGEVDERDLTSPTLQRLVATIQLDDAKAMPGNTRDAPGSFAGSAALLQIDKAIDKLNKQEDKRSLDAMDLGATIFGADSLNFMAGAANGMGSANGASYPAVLTKSADANLGLLGSTEPKNLLASVATKMNMTTLDLAKKLAAMSNPLDFVAKKDPQLGAEMHKFIDMAVHSKLEQNPSPQPNQAPSQNPSQTSVAKKSPLNEVTIVSGLPLLGPDSSGVPLPLMSHDAQPYGLISELTARSAHTAPSTPATTKTTMAPTPAQDQANNIGSPVRYPSTLANTQQPNEAEATRIAGVLDKVLTRLESLQSCKGKEDSFEDDSCEPDGMPCDIVGSWNSNQMGLRFDISLSKAADRRLGAAEKNNKLLSVEVGERVPPHAHHIIDTSWKFMGSALNQQGGPFYLYSQNRDLSIVATFVGYCRVCGAIDTIFGSWAIMGPSKDCEDVTTALENRRDIFRRYNMESKRNQRFKDMLFEKSAYGKSECDANKKG</sequence>
<dbReference type="Proteomes" id="UP000606786">
    <property type="component" value="Unassembled WGS sequence"/>
</dbReference>
<evidence type="ECO:0000256" key="1">
    <source>
        <dbReference type="SAM" id="Coils"/>
    </source>
</evidence>
<protein>
    <submittedName>
        <fullName evidence="4">(Mediterranean fruit fly) hypothetical protein</fullName>
    </submittedName>
</protein>
<dbReference type="AlphaFoldDB" id="A0A811U7Z3"/>
<gene>
    <name evidence="4" type="ORF">CCAP1982_LOCUS3213</name>
</gene>
<evidence type="ECO:0000256" key="3">
    <source>
        <dbReference type="SAM" id="SignalP"/>
    </source>
</evidence>
<feature type="compositionally biased region" description="Basic and acidic residues" evidence="2">
    <location>
        <begin position="33"/>
        <end position="43"/>
    </location>
</feature>
<feature type="compositionally biased region" description="Basic and acidic residues" evidence="2">
    <location>
        <begin position="56"/>
        <end position="93"/>
    </location>
</feature>
<proteinExistence type="predicted"/>
<feature type="compositionally biased region" description="Low complexity" evidence="2">
    <location>
        <begin position="594"/>
        <end position="611"/>
    </location>
</feature>
<feature type="signal peptide" evidence="3">
    <location>
        <begin position="1"/>
        <end position="24"/>
    </location>
</feature>
<feature type="region of interest" description="Disordered" evidence="2">
    <location>
        <begin position="523"/>
        <end position="546"/>
    </location>
</feature>
<feature type="chain" id="PRO_5032776798" evidence="3">
    <location>
        <begin position="25"/>
        <end position="838"/>
    </location>
</feature>
<evidence type="ECO:0000313" key="5">
    <source>
        <dbReference type="Proteomes" id="UP000606786"/>
    </source>
</evidence>
<evidence type="ECO:0000256" key="2">
    <source>
        <dbReference type="SAM" id="MobiDB-lite"/>
    </source>
</evidence>
<comment type="caution">
    <text evidence="4">The sequence shown here is derived from an EMBL/GenBank/DDBJ whole genome shotgun (WGS) entry which is preliminary data.</text>
</comment>
<dbReference type="EMBL" id="CAJHJT010000001">
    <property type="protein sequence ID" value="CAD6994468.1"/>
    <property type="molecule type" value="Genomic_DNA"/>
</dbReference>
<organism evidence="4 5">
    <name type="scientific">Ceratitis capitata</name>
    <name type="common">Mediterranean fruit fly</name>
    <name type="synonym">Tephritis capitata</name>
    <dbReference type="NCBI Taxonomy" id="7213"/>
    <lineage>
        <taxon>Eukaryota</taxon>
        <taxon>Metazoa</taxon>
        <taxon>Ecdysozoa</taxon>
        <taxon>Arthropoda</taxon>
        <taxon>Hexapoda</taxon>
        <taxon>Insecta</taxon>
        <taxon>Pterygota</taxon>
        <taxon>Neoptera</taxon>
        <taxon>Endopterygota</taxon>
        <taxon>Diptera</taxon>
        <taxon>Brachycera</taxon>
        <taxon>Muscomorpha</taxon>
        <taxon>Tephritoidea</taxon>
        <taxon>Tephritidae</taxon>
        <taxon>Ceratitis</taxon>
        <taxon>Ceratitis</taxon>
    </lineage>
</organism>
<evidence type="ECO:0000313" key="4">
    <source>
        <dbReference type="EMBL" id="CAD6994468.1"/>
    </source>
</evidence>
<reference evidence="4" key="1">
    <citation type="submission" date="2020-11" db="EMBL/GenBank/DDBJ databases">
        <authorList>
            <person name="Whitehead M."/>
        </authorList>
    </citation>
    <scope>NUCLEOTIDE SEQUENCE</scope>
    <source>
        <strain evidence="4">EGII</strain>
    </source>
</reference>
<keyword evidence="3" id="KW-0732">Signal</keyword>
<accession>A0A811U7Z3</accession>
<name>A0A811U7Z3_CERCA</name>
<keyword evidence="5" id="KW-1185">Reference proteome</keyword>
<feature type="region of interest" description="Disordered" evidence="2">
    <location>
        <begin position="594"/>
        <end position="620"/>
    </location>
</feature>
<feature type="compositionally biased region" description="Low complexity" evidence="2">
    <location>
        <begin position="525"/>
        <end position="541"/>
    </location>
</feature>
<feature type="compositionally biased region" description="Low complexity" evidence="2">
    <location>
        <begin position="101"/>
        <end position="115"/>
    </location>
</feature>
<keyword evidence="1" id="KW-0175">Coiled coil</keyword>